<evidence type="ECO:0000313" key="1">
    <source>
        <dbReference type="EMBL" id="KAK2140160.1"/>
    </source>
</evidence>
<dbReference type="EMBL" id="JAODUP010001459">
    <property type="protein sequence ID" value="KAK2140160.1"/>
    <property type="molecule type" value="Genomic_DNA"/>
</dbReference>
<gene>
    <name evidence="1" type="ORF">LSH36_1459g00001</name>
</gene>
<dbReference type="AlphaFoldDB" id="A0AAD9ITU1"/>
<organism evidence="1 2">
    <name type="scientific">Paralvinella palmiformis</name>
    <dbReference type="NCBI Taxonomy" id="53620"/>
    <lineage>
        <taxon>Eukaryota</taxon>
        <taxon>Metazoa</taxon>
        <taxon>Spiralia</taxon>
        <taxon>Lophotrochozoa</taxon>
        <taxon>Annelida</taxon>
        <taxon>Polychaeta</taxon>
        <taxon>Sedentaria</taxon>
        <taxon>Canalipalpata</taxon>
        <taxon>Terebellida</taxon>
        <taxon>Terebelliformia</taxon>
        <taxon>Alvinellidae</taxon>
        <taxon>Paralvinella</taxon>
    </lineage>
</organism>
<keyword evidence="2" id="KW-1185">Reference proteome</keyword>
<dbReference type="Proteomes" id="UP001208570">
    <property type="component" value="Unassembled WGS sequence"/>
</dbReference>
<comment type="caution">
    <text evidence="1">The sequence shown here is derived from an EMBL/GenBank/DDBJ whole genome shotgun (WGS) entry which is preliminary data.</text>
</comment>
<accession>A0AAD9ITU1</accession>
<reference evidence="1" key="1">
    <citation type="journal article" date="2023" name="Mol. Biol. Evol.">
        <title>Third-Generation Sequencing Reveals the Adaptive Role of the Epigenome in Three Deep-Sea Polychaetes.</title>
        <authorList>
            <person name="Perez M."/>
            <person name="Aroh O."/>
            <person name="Sun Y."/>
            <person name="Lan Y."/>
            <person name="Juniper S.K."/>
            <person name="Young C.R."/>
            <person name="Angers B."/>
            <person name="Qian P.Y."/>
        </authorList>
    </citation>
    <scope>NUCLEOTIDE SEQUENCE</scope>
    <source>
        <strain evidence="1">P08H-3</strain>
    </source>
</reference>
<proteinExistence type="predicted"/>
<sequence length="105" mass="11993">MNKLFASAAVKNTTKVQKLVELHGIRNLFGRLLYISTLERIDIEKVFKYLLTPMPLELSHILPVFHAFAGTNVTASVMSKAIQRPLNNVVKYRQFISEFAMFGEH</sequence>
<protein>
    <submittedName>
        <fullName evidence="1">Uncharacterized protein</fullName>
    </submittedName>
</protein>
<name>A0AAD9ITU1_9ANNE</name>
<evidence type="ECO:0000313" key="2">
    <source>
        <dbReference type="Proteomes" id="UP001208570"/>
    </source>
</evidence>